<dbReference type="PANTHER" id="PTHR22889">
    <property type="entry name" value="WD REPEAT-CONTAINING PROTEIN 89"/>
    <property type="match status" value="1"/>
</dbReference>
<dbReference type="InterPro" id="IPR036322">
    <property type="entry name" value="WD40_repeat_dom_sf"/>
</dbReference>
<dbReference type="EMBL" id="CAHR02000146">
    <property type="protein sequence ID" value="CCG83420.1"/>
    <property type="molecule type" value="Genomic_DNA"/>
</dbReference>
<keyword evidence="1 3" id="KW-0853">WD repeat</keyword>
<evidence type="ECO:0000256" key="3">
    <source>
        <dbReference type="PROSITE-ProRule" id="PRU00221"/>
    </source>
</evidence>
<dbReference type="Gene3D" id="2.130.10.10">
    <property type="entry name" value="YVTN repeat-like/Quinoprotein amine dehydrogenase"/>
    <property type="match status" value="1"/>
</dbReference>
<evidence type="ECO:0000256" key="1">
    <source>
        <dbReference type="ARBA" id="ARBA00022574"/>
    </source>
</evidence>
<dbReference type="OrthoDB" id="25131at2759"/>
<feature type="repeat" description="WD" evidence="3">
    <location>
        <begin position="138"/>
        <end position="170"/>
    </location>
</feature>
<keyword evidence="6" id="KW-1185">Reference proteome</keyword>
<dbReference type="InterPro" id="IPR001680">
    <property type="entry name" value="WD40_rpt"/>
</dbReference>
<dbReference type="STRING" id="1097556.R4XJ78"/>
<reference evidence="5 6" key="1">
    <citation type="journal article" date="2013" name="MBio">
        <title>Genome sequencing of the plant pathogen Taphrina deformans, the causal agent of peach leaf curl.</title>
        <authorList>
            <person name="Cisse O.H."/>
            <person name="Almeida J.M.G.C.F."/>
            <person name="Fonseca A."/>
            <person name="Kumar A.A."/>
            <person name="Salojaervi J."/>
            <person name="Overmyer K."/>
            <person name="Hauser P.M."/>
            <person name="Pagni M."/>
        </authorList>
    </citation>
    <scope>NUCLEOTIDE SEQUENCE [LARGE SCALE GENOMIC DNA]</scope>
    <source>
        <strain evidence="6">PYCC 5710 / ATCC 11124 / CBS 356.35 / IMI 108563 / JCM 9778 / NBRC 8474</strain>
    </source>
</reference>
<dbReference type="Proteomes" id="UP000013776">
    <property type="component" value="Unassembled WGS sequence"/>
</dbReference>
<dbReference type="Pfam" id="PF00400">
    <property type="entry name" value="WD40"/>
    <property type="match status" value="2"/>
</dbReference>
<organism evidence="5 6">
    <name type="scientific">Taphrina deformans (strain PYCC 5710 / ATCC 11124 / CBS 356.35 / IMI 108563 / JCM 9778 / NBRC 8474)</name>
    <name type="common">Peach leaf curl fungus</name>
    <name type="synonym">Lalaria deformans</name>
    <dbReference type="NCBI Taxonomy" id="1097556"/>
    <lineage>
        <taxon>Eukaryota</taxon>
        <taxon>Fungi</taxon>
        <taxon>Dikarya</taxon>
        <taxon>Ascomycota</taxon>
        <taxon>Taphrinomycotina</taxon>
        <taxon>Taphrinomycetes</taxon>
        <taxon>Taphrinales</taxon>
        <taxon>Taphrinaceae</taxon>
        <taxon>Taphrina</taxon>
    </lineage>
</organism>
<dbReference type="AlphaFoldDB" id="R4XJ78"/>
<keyword evidence="2" id="KW-0677">Repeat</keyword>
<evidence type="ECO:0000313" key="6">
    <source>
        <dbReference type="Proteomes" id="UP000013776"/>
    </source>
</evidence>
<comment type="caution">
    <text evidence="5">The sequence shown here is derived from an EMBL/GenBank/DDBJ whole genome shotgun (WGS) entry which is preliminary data.</text>
</comment>
<dbReference type="PROSITE" id="PS50294">
    <property type="entry name" value="WD_REPEATS_REGION"/>
    <property type="match status" value="1"/>
</dbReference>
<evidence type="ECO:0000256" key="4">
    <source>
        <dbReference type="SAM" id="MobiDB-lite"/>
    </source>
</evidence>
<name>R4XJ78_TAPDE</name>
<dbReference type="eggNOG" id="KOG1188">
    <property type="taxonomic scope" value="Eukaryota"/>
</dbReference>
<dbReference type="PROSITE" id="PS50082">
    <property type="entry name" value="WD_REPEATS_2"/>
    <property type="match status" value="2"/>
</dbReference>
<dbReference type="PANTHER" id="PTHR22889:SF0">
    <property type="entry name" value="WD REPEAT-CONTAINING PROTEIN 89"/>
    <property type="match status" value="1"/>
</dbReference>
<sequence>MNSIASSKAQPNNAWLFDIVKVSDSLAVSTSTNNIAIFDTETLAIRQNIQKAHEDVITGLVNSNDANLIYSSSRDGTVKCWDMRSRQAIRNYRPTAGVLSVAHHPALDKVAVGTELKGTDAIVSVYDSRSPNALVSYPDSHGEDVTSLSWHMHNNLLLSGGGDGIINVIDTTVVDEDDAILQVFNHGSSIHLAQFVGKNEVLAFSHMETASLYKMSYNQEEVPRDEVKEFGDVRSKLAMDYAISFGAGAPATLFTGSSAGHISIIPFNISTMEFEPDQRIDMESGTEVIRSVHVDHAPDSLSGPLLYAASEDGILRAYSKHGSITEDAKVARKKERRESKSAKKKDTLRFEPY</sequence>
<proteinExistence type="predicted"/>
<dbReference type="SUPFAM" id="SSF50978">
    <property type="entry name" value="WD40 repeat-like"/>
    <property type="match status" value="1"/>
</dbReference>
<dbReference type="InterPro" id="IPR015943">
    <property type="entry name" value="WD40/YVTN_repeat-like_dom_sf"/>
</dbReference>
<gene>
    <name evidence="5" type="ORF">TAPDE_003475</name>
</gene>
<feature type="region of interest" description="Disordered" evidence="4">
    <location>
        <begin position="327"/>
        <end position="353"/>
    </location>
</feature>
<evidence type="ECO:0000313" key="5">
    <source>
        <dbReference type="EMBL" id="CCG83420.1"/>
    </source>
</evidence>
<protein>
    <submittedName>
        <fullName evidence="5">WD domain protein</fullName>
    </submittedName>
</protein>
<feature type="repeat" description="WD" evidence="3">
    <location>
        <begin position="50"/>
        <end position="91"/>
    </location>
</feature>
<dbReference type="InterPro" id="IPR039328">
    <property type="entry name" value="WDR89"/>
</dbReference>
<dbReference type="SMART" id="SM00320">
    <property type="entry name" value="WD40"/>
    <property type="match status" value="4"/>
</dbReference>
<dbReference type="VEuPathDB" id="FungiDB:TAPDE_003475"/>
<accession>R4XJ78</accession>
<evidence type="ECO:0000256" key="2">
    <source>
        <dbReference type="ARBA" id="ARBA00022737"/>
    </source>
</evidence>